<reference evidence="2 3" key="1">
    <citation type="journal article" date="2021" name="Nat. Commun.">
        <title>Incipient diploidization of the medicinal plant Perilla within 10,000 years.</title>
        <authorList>
            <person name="Zhang Y."/>
            <person name="Shen Q."/>
            <person name="Leng L."/>
            <person name="Zhang D."/>
            <person name="Chen S."/>
            <person name="Shi Y."/>
            <person name="Ning Z."/>
            <person name="Chen S."/>
        </authorList>
    </citation>
    <scope>NUCLEOTIDE SEQUENCE [LARGE SCALE GENOMIC DNA]</scope>
    <source>
        <strain evidence="3">cv. PC099</strain>
    </source>
</reference>
<comment type="caution">
    <text evidence="2">The sequence shown here is derived from an EMBL/GenBank/DDBJ whole genome shotgun (WGS) entry which is preliminary data.</text>
</comment>
<proteinExistence type="predicted"/>
<dbReference type="PANTHER" id="PTHR33167">
    <property type="entry name" value="TRANSCRIPTION FACTOR, PUTATIVE (DUF863)-RELATED"/>
    <property type="match status" value="1"/>
</dbReference>
<protein>
    <submittedName>
        <fullName evidence="2">Uncharacterized protein</fullName>
    </submittedName>
</protein>
<feature type="region of interest" description="Disordered" evidence="1">
    <location>
        <begin position="1048"/>
        <end position="1075"/>
    </location>
</feature>
<gene>
    <name evidence="2" type="ORF">C2S53_007765</name>
</gene>
<evidence type="ECO:0000313" key="2">
    <source>
        <dbReference type="EMBL" id="KAH6822438.1"/>
    </source>
</evidence>
<dbReference type="AlphaFoldDB" id="A0AAD4IWP1"/>
<name>A0AAD4IWP1_PERFH</name>
<dbReference type="PANTHER" id="PTHR33167:SF4">
    <property type="entry name" value="TRANSCRIPTION FACTOR, PUTATIVE (DUF863)-RELATED"/>
    <property type="match status" value="1"/>
</dbReference>
<keyword evidence="3" id="KW-1185">Reference proteome</keyword>
<feature type="region of interest" description="Disordered" evidence="1">
    <location>
        <begin position="734"/>
        <end position="762"/>
    </location>
</feature>
<feature type="compositionally biased region" description="Polar residues" evidence="1">
    <location>
        <begin position="368"/>
        <end position="380"/>
    </location>
</feature>
<feature type="region of interest" description="Disordered" evidence="1">
    <location>
        <begin position="157"/>
        <end position="182"/>
    </location>
</feature>
<organism evidence="2 3">
    <name type="scientific">Perilla frutescens var. hirtella</name>
    <name type="common">Perilla citriodora</name>
    <name type="synonym">Perilla setoyensis</name>
    <dbReference type="NCBI Taxonomy" id="608512"/>
    <lineage>
        <taxon>Eukaryota</taxon>
        <taxon>Viridiplantae</taxon>
        <taxon>Streptophyta</taxon>
        <taxon>Embryophyta</taxon>
        <taxon>Tracheophyta</taxon>
        <taxon>Spermatophyta</taxon>
        <taxon>Magnoliopsida</taxon>
        <taxon>eudicotyledons</taxon>
        <taxon>Gunneridae</taxon>
        <taxon>Pentapetalae</taxon>
        <taxon>asterids</taxon>
        <taxon>lamiids</taxon>
        <taxon>Lamiales</taxon>
        <taxon>Lamiaceae</taxon>
        <taxon>Nepetoideae</taxon>
        <taxon>Elsholtzieae</taxon>
        <taxon>Perilla</taxon>
    </lineage>
</organism>
<dbReference type="Pfam" id="PF05904">
    <property type="entry name" value="DUF863"/>
    <property type="match status" value="1"/>
</dbReference>
<feature type="region of interest" description="Disordered" evidence="1">
    <location>
        <begin position="350"/>
        <end position="392"/>
    </location>
</feature>
<evidence type="ECO:0000256" key="1">
    <source>
        <dbReference type="SAM" id="MobiDB-lite"/>
    </source>
</evidence>
<feature type="compositionally biased region" description="Polar residues" evidence="1">
    <location>
        <begin position="157"/>
        <end position="179"/>
    </location>
</feature>
<feature type="region of interest" description="Disordered" evidence="1">
    <location>
        <begin position="802"/>
        <end position="827"/>
    </location>
</feature>
<dbReference type="Proteomes" id="UP001190926">
    <property type="component" value="Unassembled WGS sequence"/>
</dbReference>
<accession>A0AAD4IWP1</accession>
<feature type="compositionally biased region" description="Polar residues" evidence="1">
    <location>
        <begin position="350"/>
        <end position="360"/>
    </location>
</feature>
<evidence type="ECO:0000313" key="3">
    <source>
        <dbReference type="Proteomes" id="UP001190926"/>
    </source>
</evidence>
<feature type="compositionally biased region" description="Acidic residues" evidence="1">
    <location>
        <begin position="735"/>
        <end position="745"/>
    </location>
</feature>
<feature type="region of interest" description="Disordered" evidence="1">
    <location>
        <begin position="994"/>
        <end position="1014"/>
    </location>
</feature>
<feature type="compositionally biased region" description="Basic and acidic residues" evidence="1">
    <location>
        <begin position="746"/>
        <end position="762"/>
    </location>
</feature>
<dbReference type="EMBL" id="SDAM02001264">
    <property type="protein sequence ID" value="KAH6822438.1"/>
    <property type="molecule type" value="Genomic_DNA"/>
</dbReference>
<sequence length="1075" mass="118646">MATKMHCKSYFPGFYSMRDLNDDSSSSSWPLFYGDKMVANGQYYNGFVPRTSVDGYPGHDKDTLKQKMLEHEAVFKNQVLELHRLYRIQRDMMEDFKRNELHKDRASMEPASSSSLQGPQVPSEEARKWHMAGFPLSNSSYGRTSVAGVENFSSPTSCTKGNTTHPGQLPFQNGCTAKNSEPLDSRPLKVRKKLFDLQLPADEYVDPEEEENLRGYKKSDISSYSRNGDPNNGPESGMKLFPGSHAVAKTDCPNDPSASAACLRGSIGLADLNEPIHIEEATAPSSIDFLGRTSENGETKTIHQHTKSTASYLSVAGEPVHMRDGISMNSPIESHVNDRGWLSHVNRAGSSRGNLSSVMQGCQPDKSPLSSHPGQGTINQVHHPPGMYSSGYNREEKWREGFRHGLESSDRCYSHSNNSHLEPIASGAPGSHPFFSSSAFASSWFQSVSSWAHPSSSSTPKITTLETTGNPVEAMNRALPPSAPSQQSFGGNWLIDSSSKLNRGSGSESKSNGFYCVPASGAKELQVQPLSGGFDYLNCSRVDNIDRSTNHGFANFPKGSYHADAKPAIDINLNEALPKSLANENAILQDLNMADEKNTPEDNHPAFPWLNSKPVHADEVTNTRKSDLSREFSYHHASSNELCSKNETVRDLNQLHPSKLMLTSRDYEIPRERETAQTQTVKKILGFPIFERGVPENELSSLASASVNVDCCPEGRTIVSDERKNGIIDINVACEPDEQMDSEEPTTEKENQKKGTPIKDHFDLNSCVSDSEDPSPPCYERNGASVKITLEIDLEVPILMESEDDSTESKEKMLNEVSSQSFDNQNKEKQDEVLRNAAELLVTISSCPEVDVEDSVCLPSEASLGEALVWFVDAISLDSNEVMNTSGKESRVRDGSPQLDSSQEIDDYEAMTLQLVETKAEDYMPKPFLPELQKVEETGARPVQTRTRRGHARRGRQWRDFQRDILPGLASLSRHEVTEDLQIFGGMMRATGHTWNSGLTRRNGTRNGGGRGRRRAVVETAPPAIASPVCTPLIQQLSSIEAGLEDRSLTGWGKTTRRPRRQRCPAGNPPTVVLT</sequence>
<dbReference type="InterPro" id="IPR008581">
    <property type="entry name" value="DUF863_pln"/>
</dbReference>